<feature type="region of interest" description="Disordered" evidence="14">
    <location>
        <begin position="422"/>
        <end position="471"/>
    </location>
</feature>
<name>A0A812UYQ8_9DINO</name>
<dbReference type="Pfam" id="PF00520">
    <property type="entry name" value="Ion_trans"/>
    <property type="match status" value="1"/>
</dbReference>
<keyword evidence="18" id="KW-1185">Reference proteome</keyword>
<evidence type="ECO:0000256" key="6">
    <source>
        <dbReference type="ARBA" id="ARBA00022837"/>
    </source>
</evidence>
<comment type="subcellular location">
    <subcellularLocation>
        <location evidence="1">Membrane</location>
        <topology evidence="1">Multi-pass membrane protein</topology>
    </subcellularLocation>
</comment>
<keyword evidence="2" id="KW-0813">Transport</keyword>
<feature type="transmembrane region" description="Helical" evidence="15">
    <location>
        <begin position="688"/>
        <end position="706"/>
    </location>
</feature>
<feature type="transmembrane region" description="Helical" evidence="15">
    <location>
        <begin position="653"/>
        <end position="676"/>
    </location>
</feature>
<evidence type="ECO:0000259" key="16">
    <source>
        <dbReference type="Pfam" id="PF00520"/>
    </source>
</evidence>
<dbReference type="AlphaFoldDB" id="A0A812UYQ8"/>
<keyword evidence="9" id="KW-0406">Ion transport</keyword>
<evidence type="ECO:0000256" key="4">
    <source>
        <dbReference type="ARBA" id="ARBA00022673"/>
    </source>
</evidence>
<feature type="compositionally biased region" description="Polar residues" evidence="14">
    <location>
        <begin position="28"/>
        <end position="47"/>
    </location>
</feature>
<dbReference type="Proteomes" id="UP000604046">
    <property type="component" value="Unassembled WGS sequence"/>
</dbReference>
<dbReference type="OrthoDB" id="426936at2759"/>
<proteinExistence type="predicted"/>
<keyword evidence="13" id="KW-0175">Coiled coil</keyword>
<dbReference type="PANTHER" id="PTHR45628">
    <property type="entry name" value="VOLTAGE-DEPENDENT CALCIUM CHANNEL TYPE A SUBUNIT ALPHA-1"/>
    <property type="match status" value="1"/>
</dbReference>
<dbReference type="EMBL" id="CAJNDS010002793">
    <property type="protein sequence ID" value="CAE7599512.1"/>
    <property type="molecule type" value="Genomic_DNA"/>
</dbReference>
<keyword evidence="4" id="KW-0107">Calcium channel</keyword>
<evidence type="ECO:0000256" key="7">
    <source>
        <dbReference type="ARBA" id="ARBA00022882"/>
    </source>
</evidence>
<keyword evidence="6" id="KW-0106">Calcium</keyword>
<dbReference type="GO" id="GO:0098703">
    <property type="term" value="P:calcium ion import across plasma membrane"/>
    <property type="evidence" value="ECO:0007669"/>
    <property type="project" value="TreeGrafter"/>
</dbReference>
<dbReference type="PANTHER" id="PTHR45628:SF7">
    <property type="entry name" value="VOLTAGE-DEPENDENT CALCIUM CHANNEL TYPE A SUBUNIT ALPHA-1"/>
    <property type="match status" value="1"/>
</dbReference>
<comment type="caution">
    <text evidence="17">The sequence shown here is derived from an EMBL/GenBank/DDBJ whole genome shotgun (WGS) entry which is preliminary data.</text>
</comment>
<evidence type="ECO:0000256" key="11">
    <source>
        <dbReference type="ARBA" id="ARBA00023180"/>
    </source>
</evidence>
<evidence type="ECO:0000256" key="9">
    <source>
        <dbReference type="ARBA" id="ARBA00023065"/>
    </source>
</evidence>
<dbReference type="GO" id="GO:0008331">
    <property type="term" value="F:high voltage-gated calcium channel activity"/>
    <property type="evidence" value="ECO:0007669"/>
    <property type="project" value="TreeGrafter"/>
</dbReference>
<protein>
    <recommendedName>
        <fullName evidence="16">Ion transport domain-containing protein</fullName>
    </recommendedName>
</protein>
<evidence type="ECO:0000256" key="12">
    <source>
        <dbReference type="ARBA" id="ARBA00023303"/>
    </source>
</evidence>
<keyword evidence="5 15" id="KW-0812">Transmembrane</keyword>
<feature type="domain" description="Ion transport" evidence="16">
    <location>
        <begin position="510"/>
        <end position="749"/>
    </location>
</feature>
<keyword evidence="10 15" id="KW-0472">Membrane</keyword>
<dbReference type="Gene3D" id="1.20.120.350">
    <property type="entry name" value="Voltage-gated potassium channels. Chain C"/>
    <property type="match status" value="1"/>
</dbReference>
<dbReference type="InterPro" id="IPR050599">
    <property type="entry name" value="VDCC_alpha-1_subunit"/>
</dbReference>
<feature type="transmembrane region" description="Helical" evidence="15">
    <location>
        <begin position="544"/>
        <end position="566"/>
    </location>
</feature>
<dbReference type="InterPro" id="IPR027359">
    <property type="entry name" value="Volt_channel_dom_sf"/>
</dbReference>
<keyword evidence="3" id="KW-0109">Calcium transport</keyword>
<dbReference type="InterPro" id="IPR005821">
    <property type="entry name" value="Ion_trans_dom"/>
</dbReference>
<feature type="transmembrane region" description="Helical" evidence="15">
    <location>
        <begin position="718"/>
        <end position="743"/>
    </location>
</feature>
<evidence type="ECO:0000256" key="15">
    <source>
        <dbReference type="SAM" id="Phobius"/>
    </source>
</evidence>
<evidence type="ECO:0000313" key="17">
    <source>
        <dbReference type="EMBL" id="CAE7599512.1"/>
    </source>
</evidence>
<sequence length="945" mass="106928">MAKRHLAGMVRSSPNVVKFDSEPEESGRPNSSPSTVSRPPRAQSSNAWHDVMEMCRKGFTTKMNSVGNEILQDVRSEVQRAVAQLKYEISTMLEVREKTSSNKMESMMVNIEKLQKTTEEGVMNIHFDLSPVLQEMQRVNDIHVEDRKRLEGQMEKLVQQMKEVQVRADIEEERLQKLHEKQGETESLIASVQRLQEMLALSVEQTTEEVQKSGVQAHEDFGQLVAFNTESSRQLMQRLEEPLTMDMTEMHREMKKSQTATSADFRMVLSEIGKIQQALHLDFIQMAEFVKEEKAEKAEKEHKRPNLPPAEVTCVEAPPPEPKLVEDPPGKVDKFEKPQAIHSGAQSMAVGHVSEKASTRASIKHSSTAPVDKAAGLQDDTVLNMSMSSDLVYSKRGSTGGVNSENAFSAKKHKRVREFWSQTEPAPMETTAVQTDPVKFQNQRGRRSGHPNADKSPMQAKPKPKPKPQRVFQDAEAMKQKARQARVKPQYNVFDRYHKTGCAQFIAKHWLFEYSTLFVVCVNTVWIAIDTDMNQFSIITNAPIAFQIAENFFCGYFFCELLIRFFAFQYKRHCLQDYWFLFDLFLVVLMVAETWIVPLVFNSLGLREEDLEGTVNTDVLRILRLVRILRLSRMAKLLRAVPELVIIIKGIGFAARSVIVFFMLWTMIIYVFAILLRQVTQSYDVGSKYFSSVPNSMMTLFLSGIVPSQASIINEVGVASWVFWLILVCFVLLASVTIMYMLVGVLVEVMTVISATEKEGMTVSYVASTLRQLMQQLNYSTEVPLSQREFQTLLVEEDVDRLLSGLGVDVVALVDTADVIYEDMNKMGKSMTFENLVDTILNLRGKNTATVKDVKEQARVIKSMVQQTLNANGTKVMEEFQVLRTELAALREEALRRDEDDEDADADALGFQLEETEPFPANSRGLQEVAEEPAPGDGGEAVEED</sequence>
<evidence type="ECO:0000256" key="8">
    <source>
        <dbReference type="ARBA" id="ARBA00022989"/>
    </source>
</evidence>
<gene>
    <name evidence="17" type="ORF">SNAT2548_LOCUS34113</name>
</gene>
<keyword evidence="12" id="KW-0407">Ion channel</keyword>
<evidence type="ECO:0000256" key="13">
    <source>
        <dbReference type="SAM" id="Coils"/>
    </source>
</evidence>
<organism evidence="17 18">
    <name type="scientific">Symbiodinium natans</name>
    <dbReference type="NCBI Taxonomy" id="878477"/>
    <lineage>
        <taxon>Eukaryota</taxon>
        <taxon>Sar</taxon>
        <taxon>Alveolata</taxon>
        <taxon>Dinophyceae</taxon>
        <taxon>Suessiales</taxon>
        <taxon>Symbiodiniaceae</taxon>
        <taxon>Symbiodinium</taxon>
    </lineage>
</organism>
<dbReference type="Gene3D" id="1.10.287.70">
    <property type="match status" value="1"/>
</dbReference>
<evidence type="ECO:0000256" key="10">
    <source>
        <dbReference type="ARBA" id="ARBA00023136"/>
    </source>
</evidence>
<dbReference type="GO" id="GO:0005891">
    <property type="term" value="C:voltage-gated calcium channel complex"/>
    <property type="evidence" value="ECO:0007669"/>
    <property type="project" value="TreeGrafter"/>
</dbReference>
<accession>A0A812UYQ8</accession>
<evidence type="ECO:0000256" key="1">
    <source>
        <dbReference type="ARBA" id="ARBA00004141"/>
    </source>
</evidence>
<evidence type="ECO:0000313" key="18">
    <source>
        <dbReference type="Proteomes" id="UP000604046"/>
    </source>
</evidence>
<evidence type="ECO:0000256" key="14">
    <source>
        <dbReference type="SAM" id="MobiDB-lite"/>
    </source>
</evidence>
<feature type="region of interest" description="Disordered" evidence="14">
    <location>
        <begin position="1"/>
        <end position="48"/>
    </location>
</feature>
<dbReference type="SUPFAM" id="SSF81324">
    <property type="entry name" value="Voltage-gated potassium channels"/>
    <property type="match status" value="1"/>
</dbReference>
<feature type="region of interest" description="Disordered" evidence="14">
    <location>
        <begin position="309"/>
        <end position="330"/>
    </location>
</feature>
<evidence type="ECO:0000256" key="2">
    <source>
        <dbReference type="ARBA" id="ARBA00022448"/>
    </source>
</evidence>
<keyword evidence="11" id="KW-0325">Glycoprotein</keyword>
<feature type="transmembrane region" description="Helical" evidence="15">
    <location>
        <begin position="578"/>
        <end position="601"/>
    </location>
</feature>
<feature type="region of interest" description="Disordered" evidence="14">
    <location>
        <begin position="895"/>
        <end position="945"/>
    </location>
</feature>
<keyword evidence="8 15" id="KW-1133">Transmembrane helix</keyword>
<reference evidence="17" key="1">
    <citation type="submission" date="2021-02" db="EMBL/GenBank/DDBJ databases">
        <authorList>
            <person name="Dougan E. K."/>
            <person name="Rhodes N."/>
            <person name="Thang M."/>
            <person name="Chan C."/>
        </authorList>
    </citation>
    <scope>NUCLEOTIDE SEQUENCE</scope>
</reference>
<keyword evidence="7" id="KW-0851">Voltage-gated channel</keyword>
<evidence type="ECO:0000256" key="5">
    <source>
        <dbReference type="ARBA" id="ARBA00022692"/>
    </source>
</evidence>
<feature type="coiled-coil region" evidence="13">
    <location>
        <begin position="133"/>
        <end position="181"/>
    </location>
</feature>
<feature type="region of interest" description="Disordered" evidence="14">
    <location>
        <begin position="396"/>
        <end position="415"/>
    </location>
</feature>
<evidence type="ECO:0000256" key="3">
    <source>
        <dbReference type="ARBA" id="ARBA00022568"/>
    </source>
</evidence>